<dbReference type="InterPro" id="IPR050300">
    <property type="entry name" value="GDXG_lipolytic_enzyme"/>
</dbReference>
<sequence>MTERAPLFALEPVAPLRSLRYGPHPSQVVDYYGDSNGSEADTGRRLTVLHGGYWRERYDRSHLTPVAADLARRGYVVALAEYRRAGGGGGVPGTFDDVAEVVRVAWDGAPQTLLGHSAGGHLALWVAQHDPSRVGGVVAVAPVADLTYARRARLSDGAADELLGPDGDAAAFDPVLLPPPSAPVVILHGTEDADVPLEVSRRYAAARGGVLRELPGAEHFGPLTPGSATYPELLTALAELTEERGT</sequence>
<evidence type="ECO:0000256" key="1">
    <source>
        <dbReference type="ARBA" id="ARBA00022801"/>
    </source>
</evidence>
<dbReference type="InterPro" id="IPR049492">
    <property type="entry name" value="BD-FAE-like_dom"/>
</dbReference>
<dbReference type="Gene3D" id="3.40.50.1820">
    <property type="entry name" value="alpha/beta hydrolase"/>
    <property type="match status" value="1"/>
</dbReference>
<dbReference type="PANTHER" id="PTHR48081:SF33">
    <property type="entry name" value="KYNURENINE FORMAMIDASE"/>
    <property type="match status" value="1"/>
</dbReference>
<feature type="domain" description="BD-FAE-like" evidence="2">
    <location>
        <begin position="47"/>
        <end position="202"/>
    </location>
</feature>
<name>A0ABS7QTR6_9ACTN</name>
<dbReference type="SUPFAM" id="SSF53474">
    <property type="entry name" value="alpha/beta-Hydrolases"/>
    <property type="match status" value="1"/>
</dbReference>
<dbReference type="Pfam" id="PF20434">
    <property type="entry name" value="BD-FAE"/>
    <property type="match status" value="1"/>
</dbReference>
<evidence type="ECO:0000313" key="3">
    <source>
        <dbReference type="EMBL" id="MBY8886582.1"/>
    </source>
</evidence>
<comment type="caution">
    <text evidence="3">The sequence shown here is derived from an EMBL/GenBank/DDBJ whole genome shotgun (WGS) entry which is preliminary data.</text>
</comment>
<organism evidence="3 4">
    <name type="scientific">Streptantibioticus parmotrematis</name>
    <dbReference type="NCBI Taxonomy" id="2873249"/>
    <lineage>
        <taxon>Bacteria</taxon>
        <taxon>Bacillati</taxon>
        <taxon>Actinomycetota</taxon>
        <taxon>Actinomycetes</taxon>
        <taxon>Kitasatosporales</taxon>
        <taxon>Streptomycetaceae</taxon>
        <taxon>Streptantibioticus</taxon>
    </lineage>
</organism>
<dbReference type="RefSeq" id="WP_222978944.1">
    <property type="nucleotide sequence ID" value="NZ_JAINVZ010000011.1"/>
</dbReference>
<protein>
    <submittedName>
        <fullName evidence="3">Alpha/beta hydrolase</fullName>
    </submittedName>
</protein>
<reference evidence="3 4" key="1">
    <citation type="submission" date="2021-08" db="EMBL/GenBank/DDBJ databases">
        <title>Streptomyces sp. PTM05 isolated from lichen.</title>
        <authorList>
            <person name="Somphong A."/>
            <person name="Phongsopitanun W."/>
            <person name="Tanasupawat S."/>
        </authorList>
    </citation>
    <scope>NUCLEOTIDE SEQUENCE [LARGE SCALE GENOMIC DNA]</scope>
    <source>
        <strain evidence="3 4">Ptm05</strain>
    </source>
</reference>
<dbReference type="EMBL" id="JAINVZ010000011">
    <property type="protein sequence ID" value="MBY8886582.1"/>
    <property type="molecule type" value="Genomic_DNA"/>
</dbReference>
<proteinExistence type="predicted"/>
<evidence type="ECO:0000313" key="4">
    <source>
        <dbReference type="Proteomes" id="UP001198565"/>
    </source>
</evidence>
<evidence type="ECO:0000259" key="2">
    <source>
        <dbReference type="Pfam" id="PF20434"/>
    </source>
</evidence>
<dbReference type="InterPro" id="IPR029058">
    <property type="entry name" value="AB_hydrolase_fold"/>
</dbReference>
<keyword evidence="1 3" id="KW-0378">Hydrolase</keyword>
<dbReference type="GO" id="GO:0016787">
    <property type="term" value="F:hydrolase activity"/>
    <property type="evidence" value="ECO:0007669"/>
    <property type="project" value="UniProtKB-KW"/>
</dbReference>
<dbReference type="PANTHER" id="PTHR48081">
    <property type="entry name" value="AB HYDROLASE SUPERFAMILY PROTEIN C4A8.06C"/>
    <property type="match status" value="1"/>
</dbReference>
<dbReference type="Proteomes" id="UP001198565">
    <property type="component" value="Unassembled WGS sequence"/>
</dbReference>
<accession>A0ABS7QTR6</accession>
<keyword evidence="4" id="KW-1185">Reference proteome</keyword>
<gene>
    <name evidence="3" type="ORF">K7472_17160</name>
</gene>